<dbReference type="STRING" id="1297742.A176_005752"/>
<comment type="cofactor">
    <cofactor evidence="11">
        <name>Mn(2+)</name>
        <dbReference type="ChEBI" id="CHEBI:29035"/>
    </cofactor>
    <text evidence="11">Binds 2 manganese ions per subunit.</text>
</comment>
<dbReference type="GO" id="GO:0003972">
    <property type="term" value="F:RNA ligase (ATP) activity"/>
    <property type="evidence" value="ECO:0007669"/>
    <property type="project" value="TreeGrafter"/>
</dbReference>
<dbReference type="GO" id="GO:0042245">
    <property type="term" value="P:RNA repair"/>
    <property type="evidence" value="ECO:0007669"/>
    <property type="project" value="UniProtKB-KW"/>
</dbReference>
<keyword evidence="2" id="KW-0436">Ligase</keyword>
<evidence type="ECO:0000256" key="3">
    <source>
        <dbReference type="ARBA" id="ARBA00022723"/>
    </source>
</evidence>
<keyword evidence="5" id="KW-0692">RNA repair</keyword>
<dbReference type="InterPro" id="IPR017510">
    <property type="entry name" value="RtcB2"/>
</dbReference>
<accession>A0A0H4X5F9</accession>
<dbReference type="GO" id="GO:0046872">
    <property type="term" value="F:metal ion binding"/>
    <property type="evidence" value="ECO:0007669"/>
    <property type="project" value="UniProtKB-KW"/>
</dbReference>
<feature type="active site" description="GMP-histidine intermediate" evidence="9">
    <location>
        <position position="301"/>
    </location>
</feature>
<feature type="binding site" evidence="11">
    <location>
        <position position="245"/>
    </location>
    <ligand>
        <name>Mn(2+)</name>
        <dbReference type="ChEBI" id="CHEBI:29035"/>
        <label>2</label>
    </ligand>
</feature>
<keyword evidence="3 11" id="KW-0479">Metal-binding</keyword>
<dbReference type="OrthoDB" id="9802323at2"/>
<evidence type="ECO:0000256" key="11">
    <source>
        <dbReference type="PIRSR" id="PIRSR601233-3"/>
    </source>
</evidence>
<gene>
    <name evidence="12" type="ORF">A176_005752</name>
</gene>
<dbReference type="InterPro" id="IPR036025">
    <property type="entry name" value="RtcB-like_sf"/>
</dbReference>
<dbReference type="PATRIC" id="fig|1297742.4.peg.5848"/>
<keyword evidence="7 11" id="KW-0464">Manganese</keyword>
<evidence type="ECO:0000256" key="1">
    <source>
        <dbReference type="ARBA" id="ARBA00012726"/>
    </source>
</evidence>
<feature type="binding site" evidence="11">
    <location>
        <position position="174"/>
    </location>
    <ligand>
        <name>Mn(2+)</name>
        <dbReference type="ChEBI" id="CHEBI:29035"/>
        <label>2</label>
    </ligand>
</feature>
<dbReference type="EC" id="6.5.1.8" evidence="1"/>
<keyword evidence="4 10" id="KW-0547">Nucleotide-binding</keyword>
<dbReference type="SUPFAM" id="SSF103365">
    <property type="entry name" value="Hypothetical protein PH1602"/>
    <property type="match status" value="1"/>
</dbReference>
<keyword evidence="13" id="KW-1185">Reference proteome</keyword>
<proteinExistence type="predicted"/>
<dbReference type="NCBIfam" id="NF007153">
    <property type="entry name" value="PRK09588.1"/>
    <property type="match status" value="1"/>
</dbReference>
<feature type="binding site" evidence="11">
    <location>
        <position position="143"/>
    </location>
    <ligand>
        <name>Mn(2+)</name>
        <dbReference type="ChEBI" id="CHEBI:29035"/>
        <label>1</label>
    </ligand>
</feature>
<keyword evidence="6 10" id="KW-0342">GTP-binding</keyword>
<dbReference type="NCBIfam" id="TIGR03073">
    <property type="entry name" value="release_rtcB"/>
    <property type="match status" value="1"/>
</dbReference>
<evidence type="ECO:0000256" key="7">
    <source>
        <dbReference type="ARBA" id="ARBA00023211"/>
    </source>
</evidence>
<evidence type="ECO:0000256" key="10">
    <source>
        <dbReference type="PIRSR" id="PIRSR601233-2"/>
    </source>
</evidence>
<evidence type="ECO:0000256" key="2">
    <source>
        <dbReference type="ARBA" id="ARBA00022598"/>
    </source>
</evidence>
<dbReference type="GO" id="GO:0170057">
    <property type="term" value="F:RNA ligase (GTP) activity"/>
    <property type="evidence" value="ECO:0007669"/>
    <property type="project" value="UniProtKB-EC"/>
</dbReference>
<dbReference type="GO" id="GO:0005525">
    <property type="term" value="F:GTP binding"/>
    <property type="evidence" value="ECO:0007669"/>
    <property type="project" value="UniProtKB-KW"/>
</dbReference>
<dbReference type="Gene3D" id="3.90.1860.10">
    <property type="entry name" value="tRNA-splicing ligase RtcB"/>
    <property type="match status" value="1"/>
</dbReference>
<name>A0A0H4X5F9_9BACT</name>
<dbReference type="InterPro" id="IPR001233">
    <property type="entry name" value="RtcB"/>
</dbReference>
<organism evidence="12 13">
    <name type="scientific">Pseudomyxococcus hansupus</name>
    <dbReference type="NCBI Taxonomy" id="1297742"/>
    <lineage>
        <taxon>Bacteria</taxon>
        <taxon>Pseudomonadati</taxon>
        <taxon>Myxococcota</taxon>
        <taxon>Myxococcia</taxon>
        <taxon>Myxococcales</taxon>
        <taxon>Cystobacterineae</taxon>
        <taxon>Myxococcaceae</taxon>
        <taxon>Pseudomyxococcus</taxon>
    </lineage>
</organism>
<feature type="binding site" evidence="10">
    <location>
        <begin position="142"/>
        <end position="146"/>
    </location>
    <ligand>
        <name>GMP</name>
        <dbReference type="ChEBI" id="CHEBI:58115"/>
    </ligand>
</feature>
<evidence type="ECO:0000256" key="8">
    <source>
        <dbReference type="ARBA" id="ARBA00047746"/>
    </source>
</evidence>
<sequence>MRTEASTEPLSPSAPPASVRVIASAQSWVEGEAVRQLEAMARLPGMTLAVGLPDLHPGKGAPVGAAFLSEGFFYPYLVGSDIGCGMGLWNVDLLARKAKPERWAGKLDLEGPWAGDTEGFLQEHGVKSSGFEAALGTVGGGNHFAELQRVDAVHDAPAFAALGLSAERLLLLAHSGSRGLGEAILRAHVDRHAAGGLADDSPEAEAYLARHDHAVAWGRANRALVARRMLDGIGATGQRVLDVCHNSVTPRRDAARTQWLHRKGAAPSDEGPVVIPGSRGALSYLVVPTGEGLVSAHSLAHGAGRKWTRSAARDRMRERFTAEALTRTSFKSHVVCEDRDLLFEEAPPAYKPIDRVVTDLVEAGLVRVVATLAPVLTYKTRARQE</sequence>
<evidence type="ECO:0000256" key="6">
    <source>
        <dbReference type="ARBA" id="ARBA00023134"/>
    </source>
</evidence>
<dbReference type="RefSeq" id="WP_002635280.1">
    <property type="nucleotide sequence ID" value="NZ_CP012109.1"/>
</dbReference>
<dbReference type="GO" id="GO:0006396">
    <property type="term" value="P:RNA processing"/>
    <property type="evidence" value="ECO:0007669"/>
    <property type="project" value="InterPro"/>
</dbReference>
<dbReference type="Proteomes" id="UP000009026">
    <property type="component" value="Chromosome"/>
</dbReference>
<feature type="binding site" evidence="10">
    <location>
        <begin position="301"/>
        <end position="304"/>
    </location>
    <ligand>
        <name>GMP</name>
        <dbReference type="ChEBI" id="CHEBI:58115"/>
    </ligand>
</feature>
<evidence type="ECO:0000313" key="13">
    <source>
        <dbReference type="Proteomes" id="UP000009026"/>
    </source>
</evidence>
<evidence type="ECO:0000313" key="12">
    <source>
        <dbReference type="EMBL" id="AKQ68840.1"/>
    </source>
</evidence>
<reference evidence="12 13" key="1">
    <citation type="journal article" date="2016" name="PLoS ONE">
        <title>Complete Genome Sequence and Comparative Genomics of a Novel Myxobacterium Myxococcus hansupus.</title>
        <authorList>
            <person name="Sharma G."/>
            <person name="Narwani T."/>
            <person name="Subramanian S."/>
        </authorList>
    </citation>
    <scope>NUCLEOTIDE SEQUENCE [LARGE SCALE GENOMIC DNA]</scope>
    <source>
        <strain evidence="13">mixupus</strain>
    </source>
</reference>
<feature type="binding site" evidence="10">
    <location>
        <position position="379"/>
    </location>
    <ligand>
        <name>GMP</name>
        <dbReference type="ChEBI" id="CHEBI:58115"/>
    </ligand>
</feature>
<dbReference type="eggNOG" id="COG1690">
    <property type="taxonomic scope" value="Bacteria"/>
</dbReference>
<comment type="catalytic activity">
    <reaction evidence="8">
        <text>a 3'-end 3'-phospho-ribonucleotide-RNA + a 5'-end dephospho-ribonucleoside-RNA + GTP = a ribonucleotidyl-ribonucleotide-RNA + GMP + diphosphate</text>
        <dbReference type="Rhea" id="RHEA:68076"/>
        <dbReference type="Rhea" id="RHEA-COMP:10463"/>
        <dbReference type="Rhea" id="RHEA-COMP:13936"/>
        <dbReference type="Rhea" id="RHEA-COMP:17355"/>
        <dbReference type="ChEBI" id="CHEBI:33019"/>
        <dbReference type="ChEBI" id="CHEBI:37565"/>
        <dbReference type="ChEBI" id="CHEBI:58115"/>
        <dbReference type="ChEBI" id="CHEBI:83062"/>
        <dbReference type="ChEBI" id="CHEBI:138284"/>
        <dbReference type="ChEBI" id="CHEBI:173118"/>
        <dbReference type="EC" id="6.5.1.8"/>
    </reaction>
</comment>
<dbReference type="AlphaFoldDB" id="A0A0H4X5F9"/>
<dbReference type="PANTHER" id="PTHR11118:SF1">
    <property type="entry name" value="RNA-SPLICING LIGASE RTCB HOMOLOG"/>
    <property type="match status" value="1"/>
</dbReference>
<protein>
    <recommendedName>
        <fullName evidence="1">3'-phosphate/5'-hydroxy nucleic acid ligase</fullName>
        <ecNumber evidence="1">6.5.1.8</ecNumber>
    </recommendedName>
</protein>
<dbReference type="EMBL" id="CP012109">
    <property type="protein sequence ID" value="AKQ68840.1"/>
    <property type="molecule type" value="Genomic_DNA"/>
</dbReference>
<dbReference type="Pfam" id="PF01139">
    <property type="entry name" value="RtcB"/>
    <property type="match status" value="2"/>
</dbReference>
<feature type="binding site" evidence="10">
    <location>
        <begin position="245"/>
        <end position="246"/>
    </location>
    <ligand>
        <name>GMP</name>
        <dbReference type="ChEBI" id="CHEBI:58115"/>
    </ligand>
</feature>
<evidence type="ECO:0000256" key="4">
    <source>
        <dbReference type="ARBA" id="ARBA00022741"/>
    </source>
</evidence>
<dbReference type="KEGG" id="mym:A176_005752"/>
<evidence type="ECO:0000256" key="9">
    <source>
        <dbReference type="PIRSR" id="PIRSR601233-1"/>
    </source>
</evidence>
<feature type="binding site" evidence="10">
    <location>
        <position position="283"/>
    </location>
    <ligand>
        <name>GMP</name>
        <dbReference type="ChEBI" id="CHEBI:58115"/>
    </ligand>
</feature>
<dbReference type="PANTHER" id="PTHR11118">
    <property type="entry name" value="RNA-SPLICING LIGASE RTCB HOMOLOG"/>
    <property type="match status" value="1"/>
</dbReference>
<evidence type="ECO:0000256" key="5">
    <source>
        <dbReference type="ARBA" id="ARBA00022800"/>
    </source>
</evidence>